<organism evidence="2 3">
    <name type="scientific">Paraglaciecola chathamensis</name>
    <dbReference type="NCBI Taxonomy" id="368405"/>
    <lineage>
        <taxon>Bacteria</taxon>
        <taxon>Pseudomonadati</taxon>
        <taxon>Pseudomonadota</taxon>
        <taxon>Gammaproteobacteria</taxon>
        <taxon>Alteromonadales</taxon>
        <taxon>Alteromonadaceae</taxon>
        <taxon>Paraglaciecola</taxon>
    </lineage>
</organism>
<gene>
    <name evidence="2" type="ORF">JEU11_10005</name>
</gene>
<comment type="caution">
    <text evidence="2">The sequence shown here is derived from an EMBL/GenBank/DDBJ whole genome shotgun (WGS) entry which is preliminary data.</text>
</comment>
<keyword evidence="1" id="KW-0812">Transmembrane</keyword>
<evidence type="ECO:0000256" key="1">
    <source>
        <dbReference type="SAM" id="Phobius"/>
    </source>
</evidence>
<proteinExistence type="predicted"/>
<feature type="transmembrane region" description="Helical" evidence="1">
    <location>
        <begin position="46"/>
        <end position="66"/>
    </location>
</feature>
<dbReference type="RefSeq" id="WP_198824565.1">
    <property type="nucleotide sequence ID" value="NZ_JAEILT010000013.1"/>
</dbReference>
<dbReference type="Proteomes" id="UP000649232">
    <property type="component" value="Unassembled WGS sequence"/>
</dbReference>
<name>A0ABS0WE96_9ALTE</name>
<feature type="transmembrane region" description="Helical" evidence="1">
    <location>
        <begin position="109"/>
        <end position="128"/>
    </location>
</feature>
<reference evidence="2 3" key="1">
    <citation type="submission" date="2020-12" db="EMBL/GenBank/DDBJ databases">
        <title>Draft genome sequences of nine environmental bacterial isolates colonizing plastic.</title>
        <authorList>
            <person name="Borre I."/>
            <person name="Sonnenschein E.C."/>
        </authorList>
    </citation>
    <scope>NUCLEOTIDE SEQUENCE [LARGE SCALE GENOMIC DNA]</scope>
    <source>
        <strain evidence="2 3">IB30</strain>
    </source>
</reference>
<keyword evidence="1" id="KW-0472">Membrane</keyword>
<evidence type="ECO:0000313" key="2">
    <source>
        <dbReference type="EMBL" id="MBJ2136786.1"/>
    </source>
</evidence>
<keyword evidence="1" id="KW-1133">Transmembrane helix</keyword>
<protein>
    <submittedName>
        <fullName evidence="2">Uncharacterized protein</fullName>
    </submittedName>
</protein>
<dbReference type="EMBL" id="JAEILT010000013">
    <property type="protein sequence ID" value="MBJ2136786.1"/>
    <property type="molecule type" value="Genomic_DNA"/>
</dbReference>
<accession>A0ABS0WE96</accession>
<feature type="transmembrane region" description="Helical" evidence="1">
    <location>
        <begin position="78"/>
        <end position="103"/>
    </location>
</feature>
<evidence type="ECO:0000313" key="3">
    <source>
        <dbReference type="Proteomes" id="UP000649232"/>
    </source>
</evidence>
<sequence length="151" mass="16772">MSKKSFDITGIIFGVAKLSCLTWTVFFAGALDKWKAEVLSPESHVAWYALFWFLMVGIAALFATFLKTTNFEQVTNALNLVKTLVLLPVGMVYALLLVVLSLMSTNFDLASVVLFTCLPVLIGLLLIFKWSLDSHNMVAKVMELFRVSPST</sequence>
<feature type="transmembrane region" description="Helical" evidence="1">
    <location>
        <begin position="12"/>
        <end position="31"/>
    </location>
</feature>